<organism evidence="17 18">
    <name type="scientific">Cephalotrichum gorgonifer</name>
    <dbReference type="NCBI Taxonomy" id="2041049"/>
    <lineage>
        <taxon>Eukaryota</taxon>
        <taxon>Fungi</taxon>
        <taxon>Dikarya</taxon>
        <taxon>Ascomycota</taxon>
        <taxon>Pezizomycotina</taxon>
        <taxon>Sordariomycetes</taxon>
        <taxon>Hypocreomycetidae</taxon>
        <taxon>Microascales</taxon>
        <taxon>Microascaceae</taxon>
        <taxon>Cephalotrichum</taxon>
    </lineage>
</organism>
<dbReference type="PANTHER" id="PTHR12977:SF4">
    <property type="entry name" value="HISTONE-LYSINE N-METHYLTRANSFERASE KMT5B"/>
    <property type="match status" value="1"/>
</dbReference>
<evidence type="ECO:0000256" key="10">
    <source>
        <dbReference type="ARBA" id="ARBA00022853"/>
    </source>
</evidence>
<dbReference type="PROSITE" id="PS50280">
    <property type="entry name" value="SET"/>
    <property type="match status" value="1"/>
</dbReference>
<feature type="compositionally biased region" description="Polar residues" evidence="15">
    <location>
        <begin position="309"/>
        <end position="319"/>
    </location>
</feature>
<feature type="compositionally biased region" description="Polar residues" evidence="15">
    <location>
        <begin position="286"/>
        <end position="296"/>
    </location>
</feature>
<evidence type="ECO:0000256" key="3">
    <source>
        <dbReference type="ARBA" id="ARBA00004286"/>
    </source>
</evidence>
<protein>
    <recommendedName>
        <fullName evidence="5">Histone-lysine N-methyltransferase SET9</fullName>
        <ecNumber evidence="12">2.1.1.372</ecNumber>
    </recommendedName>
    <alternativeName>
        <fullName evidence="4">Histone-lysine N-methyltransferase set9</fullName>
    </alternativeName>
    <alternativeName>
        <fullName evidence="13">SET domain protein 9</fullName>
    </alternativeName>
</protein>
<reference evidence="17" key="1">
    <citation type="submission" date="2018-03" db="EMBL/GenBank/DDBJ databases">
        <authorList>
            <person name="Guldener U."/>
        </authorList>
    </citation>
    <scope>NUCLEOTIDE SEQUENCE</scope>
</reference>
<gene>
    <name evidence="17" type="ORF">DNG_07281</name>
</gene>
<comment type="subcellular location">
    <subcellularLocation>
        <location evidence="3">Chromosome</location>
    </subcellularLocation>
    <subcellularLocation>
        <location evidence="2">Nucleus</location>
    </subcellularLocation>
</comment>
<evidence type="ECO:0000256" key="7">
    <source>
        <dbReference type="ARBA" id="ARBA00022603"/>
    </source>
</evidence>
<dbReference type="SUPFAM" id="SSF82199">
    <property type="entry name" value="SET domain"/>
    <property type="match status" value="1"/>
</dbReference>
<feature type="compositionally biased region" description="Basic and acidic residues" evidence="15">
    <location>
        <begin position="400"/>
        <end position="409"/>
    </location>
</feature>
<keyword evidence="8" id="KW-0808">Transferase</keyword>
<evidence type="ECO:0000256" key="12">
    <source>
        <dbReference type="ARBA" id="ARBA00024057"/>
    </source>
</evidence>
<keyword evidence="10" id="KW-0156">Chromatin regulator</keyword>
<dbReference type="GO" id="GO:0032259">
    <property type="term" value="P:methylation"/>
    <property type="evidence" value="ECO:0007669"/>
    <property type="project" value="UniProtKB-KW"/>
</dbReference>
<evidence type="ECO:0000256" key="1">
    <source>
        <dbReference type="ARBA" id="ARBA00001984"/>
    </source>
</evidence>
<dbReference type="AlphaFoldDB" id="A0AAE8N1A5"/>
<dbReference type="PANTHER" id="PTHR12977">
    <property type="entry name" value="SUPPRESSOR OF VARIEGATION 4-20-RELATED"/>
    <property type="match status" value="1"/>
</dbReference>
<evidence type="ECO:0000256" key="13">
    <source>
        <dbReference type="ARBA" id="ARBA00030653"/>
    </source>
</evidence>
<evidence type="ECO:0000256" key="2">
    <source>
        <dbReference type="ARBA" id="ARBA00004123"/>
    </source>
</evidence>
<keyword evidence="11" id="KW-0539">Nucleus</keyword>
<sequence length="615" mass="67871">MPPRATSKKQALTLAQVSAYDDILTDALVDHAFYWTTIPKNRPSYHPSRHIREDDITKILQAEVIINQDLDVAESRLLDTAGLRKFLTSLKTDKEKTDFKRHLRRYLSIYLPDCAFEVTSTNRYTITTEEASISARRLIRKNEVIKYLTGIQVLITPEEEEEIASRKKDFSIVVSSRSRCASLFMGPARFANHDCRANARLKTTGQAGMEVVATRDIDVGEEITVTYGENYFGEDNCECLCQTCEDARVNGWAQEGEEPAVAQSIEVDSAQGYSLRRRRQRDDSAGASSRTSSLTPSIRPRVLKRSRSQRVGVTASPSVDTAAGTKRGLETPPFTPSKRLKMLDPSSVVPIPMTLTAASDASTESDRASSISSPSKGESPLTEATSVADSPPVDIGLGKPEGESLKHEPEEQEESLSETVPLTPVAPKAGPIGDSTLQTPKTTPPCIADLTPGPTPNTICPTIETTDAGSPTPTTSKAQRKRRFHREPTPPARQRIPGDYTLTPLLLSESQTAWIRCTVCNEAFLQRDAYYTRSSCPRCERHSKLYGYIWPKTEGTGTGDERVLDHRTVHRFLDSGTEARIRGRKGAASVEVEVEAKADEEDGVRRSGRRRGVKC</sequence>
<evidence type="ECO:0000256" key="4">
    <source>
        <dbReference type="ARBA" id="ARBA00014232"/>
    </source>
</evidence>
<dbReference type="InterPro" id="IPR041938">
    <property type="entry name" value="Hist-Lys_N-MTase_N"/>
</dbReference>
<dbReference type="InterPro" id="IPR046341">
    <property type="entry name" value="SET_dom_sf"/>
</dbReference>
<keyword evidence="7" id="KW-0489">Methyltransferase</keyword>
<feature type="region of interest" description="Disordered" evidence="15">
    <location>
        <begin position="272"/>
        <end position="497"/>
    </location>
</feature>
<dbReference type="GO" id="GO:0005634">
    <property type="term" value="C:nucleus"/>
    <property type="evidence" value="ECO:0007669"/>
    <property type="project" value="UniProtKB-SubCell"/>
</dbReference>
<dbReference type="CDD" id="cd10524">
    <property type="entry name" value="SET_Suv4-20-like"/>
    <property type="match status" value="1"/>
</dbReference>
<keyword evidence="6" id="KW-0158">Chromosome</keyword>
<dbReference type="Proteomes" id="UP001187682">
    <property type="component" value="Unassembled WGS sequence"/>
</dbReference>
<evidence type="ECO:0000256" key="14">
    <source>
        <dbReference type="ARBA" id="ARBA00048081"/>
    </source>
</evidence>
<evidence type="ECO:0000256" key="8">
    <source>
        <dbReference type="ARBA" id="ARBA00022679"/>
    </source>
</evidence>
<dbReference type="Pfam" id="PF00856">
    <property type="entry name" value="SET"/>
    <property type="match status" value="1"/>
</dbReference>
<evidence type="ECO:0000313" key="18">
    <source>
        <dbReference type="Proteomes" id="UP001187682"/>
    </source>
</evidence>
<dbReference type="Gene3D" id="1.10.10.1700">
    <property type="entry name" value="Histone-lysine N-methyltransferase"/>
    <property type="match status" value="1"/>
</dbReference>
<evidence type="ECO:0000259" key="16">
    <source>
        <dbReference type="PROSITE" id="PS50280"/>
    </source>
</evidence>
<dbReference type="InterPro" id="IPR001214">
    <property type="entry name" value="SET_dom"/>
</dbReference>
<proteinExistence type="predicted"/>
<dbReference type="InterPro" id="IPR025783">
    <property type="entry name" value="Set9_fungi"/>
</dbReference>
<keyword evidence="9" id="KW-0949">S-adenosyl-L-methionine</keyword>
<evidence type="ECO:0000256" key="15">
    <source>
        <dbReference type="SAM" id="MobiDB-lite"/>
    </source>
</evidence>
<name>A0AAE8N1A5_9PEZI</name>
<evidence type="ECO:0000313" key="17">
    <source>
        <dbReference type="EMBL" id="SPO04596.1"/>
    </source>
</evidence>
<comment type="catalytic activity">
    <reaction evidence="14">
        <text>L-lysyl(20)-[histone H4] + 3 S-adenosyl-L-methionine = N(6),N(6),N(6)-trimethyl-L-lysyl(20)-[histone H4] + 3 S-adenosyl-L-homocysteine + 3 H(+)</text>
        <dbReference type="Rhea" id="RHEA:64456"/>
        <dbReference type="Rhea" id="RHEA-COMP:15554"/>
        <dbReference type="Rhea" id="RHEA-COMP:15998"/>
        <dbReference type="ChEBI" id="CHEBI:15378"/>
        <dbReference type="ChEBI" id="CHEBI:29969"/>
        <dbReference type="ChEBI" id="CHEBI:57856"/>
        <dbReference type="ChEBI" id="CHEBI:59789"/>
        <dbReference type="ChEBI" id="CHEBI:61961"/>
        <dbReference type="EC" id="2.1.1.372"/>
    </reaction>
</comment>
<dbReference type="PROSITE" id="PS51567">
    <property type="entry name" value="SAM_MT43_SUVAR420_1"/>
    <property type="match status" value="1"/>
</dbReference>
<evidence type="ECO:0000256" key="9">
    <source>
        <dbReference type="ARBA" id="ARBA00022691"/>
    </source>
</evidence>
<comment type="caution">
    <text evidence="17">The sequence shown here is derived from an EMBL/GenBank/DDBJ whole genome shotgun (WGS) entry which is preliminary data.</text>
</comment>
<dbReference type="EC" id="2.1.1.372" evidence="12"/>
<feature type="domain" description="SET" evidence="16">
    <location>
        <begin position="114"/>
        <end position="228"/>
    </location>
</feature>
<dbReference type="GO" id="GO:0005694">
    <property type="term" value="C:chromosome"/>
    <property type="evidence" value="ECO:0007669"/>
    <property type="project" value="UniProtKB-SubCell"/>
</dbReference>
<dbReference type="GO" id="GO:0140943">
    <property type="term" value="F:histone H4K20 trimethyltransferase activity"/>
    <property type="evidence" value="ECO:0007669"/>
    <property type="project" value="UniProtKB-EC"/>
</dbReference>
<keyword evidence="18" id="KW-1185">Reference proteome</keyword>
<accession>A0AAE8N1A5</accession>
<evidence type="ECO:0000256" key="11">
    <source>
        <dbReference type="ARBA" id="ARBA00023242"/>
    </source>
</evidence>
<feature type="compositionally biased region" description="Low complexity" evidence="15">
    <location>
        <begin position="369"/>
        <end position="379"/>
    </location>
</feature>
<comment type="function">
    <text evidence="1">Histone methyltransferase that trimethylates 'Lys-20' of histone H4 to form H4K20me3.</text>
</comment>
<dbReference type="Gene3D" id="2.170.270.10">
    <property type="entry name" value="SET domain"/>
    <property type="match status" value="1"/>
</dbReference>
<evidence type="ECO:0000256" key="5">
    <source>
        <dbReference type="ARBA" id="ARBA00015413"/>
    </source>
</evidence>
<feature type="compositionally biased region" description="Polar residues" evidence="15">
    <location>
        <begin position="456"/>
        <end position="477"/>
    </location>
</feature>
<dbReference type="InterPro" id="IPR039977">
    <property type="entry name" value="Suv4-20/Set9"/>
</dbReference>
<evidence type="ECO:0000256" key="6">
    <source>
        <dbReference type="ARBA" id="ARBA00022454"/>
    </source>
</evidence>
<dbReference type="EMBL" id="ONZQ02000010">
    <property type="protein sequence ID" value="SPO04596.1"/>
    <property type="molecule type" value="Genomic_DNA"/>
</dbReference>
<dbReference type="SMART" id="SM00317">
    <property type="entry name" value="SET"/>
    <property type="match status" value="1"/>
</dbReference>